<gene>
    <name evidence="1" type="ORF">SAMN04489717_4359</name>
</gene>
<name>A0A1H1W534_9ACTN</name>
<dbReference type="RefSeq" id="WP_172805006.1">
    <property type="nucleotide sequence ID" value="NZ_LT629732.1"/>
</dbReference>
<sequence length="253" mass="27762">MYQPTAGGQDIGDVEGPEGVTFTPAFQIDGTLTFMPLRHGRAFFNGDIALKVEEVKGFVDAILANDLEFQAFHQHFDEMNPQIWYVHWRGVGRALELAQAVRHTVDATSTPLPQTKPQNPTTPLDADRLARVLGGEAEVGEEGVVTVTVPRGGHVVIGGILASPQSNISTNVQFKPLGDDDSRAAVAPDFSMTAHEIGPVVSRMRHTDWDLGCLYNQETDEHPQLYFSHMLKTGDPYALAREVREGLDLTCTR</sequence>
<protein>
    <submittedName>
        <fullName evidence="1">Uncharacterized protein</fullName>
    </submittedName>
</protein>
<evidence type="ECO:0000313" key="2">
    <source>
        <dbReference type="Proteomes" id="UP000198983"/>
    </source>
</evidence>
<dbReference type="STRING" id="117157.SAMN04489717_4359"/>
<keyword evidence="2" id="KW-1185">Reference proteome</keyword>
<dbReference type="AlphaFoldDB" id="A0A1H1W534"/>
<dbReference type="Proteomes" id="UP000198983">
    <property type="component" value="Chromosome I"/>
</dbReference>
<reference evidence="1 2" key="1">
    <citation type="submission" date="2016-10" db="EMBL/GenBank/DDBJ databases">
        <authorList>
            <person name="de Groot N.N."/>
        </authorList>
    </citation>
    <scope>NUCLEOTIDE SEQUENCE [LARGE SCALE GENOMIC DNA]</scope>
    <source>
        <strain evidence="1 2">DSM 22024</strain>
    </source>
</reference>
<dbReference type="EMBL" id="LT629732">
    <property type="protein sequence ID" value="SDS92257.1"/>
    <property type="molecule type" value="Genomic_DNA"/>
</dbReference>
<proteinExistence type="predicted"/>
<dbReference type="Pfam" id="PF07485">
    <property type="entry name" value="DUF1529"/>
    <property type="match status" value="2"/>
</dbReference>
<accession>A0A1H1W534</accession>
<dbReference type="InterPro" id="IPR011094">
    <property type="entry name" value="Uncharacterised_LppY/LpqO"/>
</dbReference>
<organism evidence="1 2">
    <name type="scientific">Actinopolymorpha singaporensis</name>
    <dbReference type="NCBI Taxonomy" id="117157"/>
    <lineage>
        <taxon>Bacteria</taxon>
        <taxon>Bacillati</taxon>
        <taxon>Actinomycetota</taxon>
        <taxon>Actinomycetes</taxon>
        <taxon>Propionibacteriales</taxon>
        <taxon>Actinopolymorphaceae</taxon>
        <taxon>Actinopolymorpha</taxon>
    </lineage>
</organism>
<evidence type="ECO:0000313" key="1">
    <source>
        <dbReference type="EMBL" id="SDS92257.1"/>
    </source>
</evidence>